<reference evidence="5" key="2">
    <citation type="submission" date="2021-04" db="EMBL/GenBank/DDBJ databases">
        <authorList>
            <person name="Gilroy R."/>
        </authorList>
    </citation>
    <scope>NUCLEOTIDE SEQUENCE</scope>
    <source>
        <strain evidence="5">ChiGjej1B1-98</strain>
    </source>
</reference>
<feature type="region of interest" description="Disordered" evidence="3">
    <location>
        <begin position="179"/>
        <end position="201"/>
    </location>
</feature>
<dbReference type="PANTHER" id="PTHR10434:SF9">
    <property type="entry name" value="PHOSPHOLIPID_GLYCEROL ACYLTRANSFERASE DOMAIN-CONTAINING PROTEIN"/>
    <property type="match status" value="1"/>
</dbReference>
<dbReference type="PANTHER" id="PTHR10434">
    <property type="entry name" value="1-ACYL-SN-GLYCEROL-3-PHOSPHATE ACYLTRANSFERASE"/>
    <property type="match status" value="1"/>
</dbReference>
<dbReference type="EMBL" id="DXDC01000074">
    <property type="protein sequence ID" value="HIY65130.1"/>
    <property type="molecule type" value="Genomic_DNA"/>
</dbReference>
<dbReference type="InterPro" id="IPR002123">
    <property type="entry name" value="Plipid/glycerol_acylTrfase"/>
</dbReference>
<dbReference type="SMART" id="SM00563">
    <property type="entry name" value="PlsC"/>
    <property type="match status" value="1"/>
</dbReference>
<dbReference type="AlphaFoldDB" id="A0A9D1YU83"/>
<proteinExistence type="predicted"/>
<gene>
    <name evidence="5" type="ORF">H9830_02505</name>
</gene>
<evidence type="ECO:0000256" key="2">
    <source>
        <dbReference type="ARBA" id="ARBA00023315"/>
    </source>
</evidence>
<comment type="caution">
    <text evidence="5">The sequence shown here is derived from an EMBL/GenBank/DDBJ whole genome shotgun (WGS) entry which is preliminary data.</text>
</comment>
<reference evidence="5" key="1">
    <citation type="journal article" date="2021" name="PeerJ">
        <title>Extensive microbial diversity within the chicken gut microbiome revealed by metagenomics and culture.</title>
        <authorList>
            <person name="Gilroy R."/>
            <person name="Ravi A."/>
            <person name="Getino M."/>
            <person name="Pursley I."/>
            <person name="Horton D.L."/>
            <person name="Alikhan N.F."/>
            <person name="Baker D."/>
            <person name="Gharbi K."/>
            <person name="Hall N."/>
            <person name="Watson M."/>
            <person name="Adriaenssens E.M."/>
            <person name="Foster-Nyarko E."/>
            <person name="Jarju S."/>
            <person name="Secka A."/>
            <person name="Antonio M."/>
            <person name="Oren A."/>
            <person name="Chaudhuri R.R."/>
            <person name="La Ragione R."/>
            <person name="Hildebrand F."/>
            <person name="Pallen M.J."/>
        </authorList>
    </citation>
    <scope>NUCLEOTIDE SEQUENCE</scope>
    <source>
        <strain evidence="5">ChiGjej1B1-98</strain>
    </source>
</reference>
<evidence type="ECO:0000256" key="1">
    <source>
        <dbReference type="ARBA" id="ARBA00022679"/>
    </source>
</evidence>
<protein>
    <submittedName>
        <fullName evidence="5">1-acyl-sn-glycerol-3-phosphate acyltransferase</fullName>
    </submittedName>
</protein>
<evidence type="ECO:0000259" key="4">
    <source>
        <dbReference type="SMART" id="SM00563"/>
    </source>
</evidence>
<dbReference type="GO" id="GO:0006654">
    <property type="term" value="P:phosphatidic acid biosynthetic process"/>
    <property type="evidence" value="ECO:0007669"/>
    <property type="project" value="TreeGrafter"/>
</dbReference>
<sequence length="201" mass="22554">MALETLRRGVARVFWRCSKWNLAREEDRYNGPRVMVGAPHTSNFDFVLMLAIAWEGRYNIHWLGKHELFKSWRGPIMRSLGGIAVDRDNPGGVVDEVIERAKGDERFLLVVTPEGTRKGKGWRSGFYRIATGAGLPVSLGFADGSTKTAGIGPTFELSGDVAADMDRIRAFYRDKTGVRPEYRTEPRLRDESSLHLGSPSR</sequence>
<dbReference type="Pfam" id="PF01553">
    <property type="entry name" value="Acyltransferase"/>
    <property type="match status" value="1"/>
</dbReference>
<dbReference type="Proteomes" id="UP000824005">
    <property type="component" value="Unassembled WGS sequence"/>
</dbReference>
<evidence type="ECO:0000313" key="5">
    <source>
        <dbReference type="EMBL" id="HIY65130.1"/>
    </source>
</evidence>
<evidence type="ECO:0000313" key="6">
    <source>
        <dbReference type="Proteomes" id="UP000824005"/>
    </source>
</evidence>
<organism evidence="5 6">
    <name type="scientific">Candidatus Agrococcus pullicola</name>
    <dbReference type="NCBI Taxonomy" id="2838429"/>
    <lineage>
        <taxon>Bacteria</taxon>
        <taxon>Bacillati</taxon>
        <taxon>Actinomycetota</taxon>
        <taxon>Actinomycetes</taxon>
        <taxon>Micrococcales</taxon>
        <taxon>Microbacteriaceae</taxon>
        <taxon>Agrococcus</taxon>
    </lineage>
</organism>
<evidence type="ECO:0000256" key="3">
    <source>
        <dbReference type="SAM" id="MobiDB-lite"/>
    </source>
</evidence>
<dbReference type="SUPFAM" id="SSF69593">
    <property type="entry name" value="Glycerol-3-phosphate (1)-acyltransferase"/>
    <property type="match status" value="1"/>
</dbReference>
<name>A0A9D1YU83_9MICO</name>
<keyword evidence="2 5" id="KW-0012">Acyltransferase</keyword>
<dbReference type="GO" id="GO:0003841">
    <property type="term" value="F:1-acylglycerol-3-phosphate O-acyltransferase activity"/>
    <property type="evidence" value="ECO:0007669"/>
    <property type="project" value="TreeGrafter"/>
</dbReference>
<feature type="domain" description="Phospholipid/glycerol acyltransferase" evidence="4">
    <location>
        <begin position="34"/>
        <end position="142"/>
    </location>
</feature>
<keyword evidence="1" id="KW-0808">Transferase</keyword>
<feature type="compositionally biased region" description="Basic and acidic residues" evidence="3">
    <location>
        <begin position="179"/>
        <end position="193"/>
    </location>
</feature>
<accession>A0A9D1YU83</accession>